<feature type="region of interest" description="Disordered" evidence="1">
    <location>
        <begin position="43"/>
        <end position="93"/>
    </location>
</feature>
<protein>
    <submittedName>
        <fullName evidence="2">Uncharacterized protein</fullName>
    </submittedName>
</protein>
<evidence type="ECO:0000256" key="1">
    <source>
        <dbReference type="SAM" id="MobiDB-lite"/>
    </source>
</evidence>
<gene>
    <name evidence="2" type="ORF">GQ55_5G088500</name>
</gene>
<keyword evidence="3" id="KW-1185">Reference proteome</keyword>
<dbReference type="EMBL" id="CM009753">
    <property type="protein sequence ID" value="PUZ53910.1"/>
    <property type="molecule type" value="Genomic_DNA"/>
</dbReference>
<reference evidence="2 3" key="1">
    <citation type="submission" date="2018-04" db="EMBL/GenBank/DDBJ databases">
        <title>WGS assembly of Panicum hallii var. hallii HAL2.</title>
        <authorList>
            <person name="Lovell J."/>
            <person name="Jenkins J."/>
            <person name="Lowry D."/>
            <person name="Mamidi S."/>
            <person name="Sreedasyam A."/>
            <person name="Weng X."/>
            <person name="Barry K."/>
            <person name="Bonette J."/>
            <person name="Campitelli B."/>
            <person name="Daum C."/>
            <person name="Gordon S."/>
            <person name="Gould B."/>
            <person name="Lipzen A."/>
            <person name="MacQueen A."/>
            <person name="Palacio-Mejia J."/>
            <person name="Plott C."/>
            <person name="Shakirov E."/>
            <person name="Shu S."/>
            <person name="Yoshinaga Y."/>
            <person name="Zane M."/>
            <person name="Rokhsar D."/>
            <person name="Grimwood J."/>
            <person name="Schmutz J."/>
            <person name="Juenger T."/>
        </authorList>
    </citation>
    <scope>NUCLEOTIDE SEQUENCE [LARGE SCALE GENOMIC DNA]</scope>
    <source>
        <strain evidence="3">cv. HAL2</strain>
    </source>
</reference>
<name>A0A2T7DE87_9POAL</name>
<evidence type="ECO:0000313" key="3">
    <source>
        <dbReference type="Proteomes" id="UP000244336"/>
    </source>
</evidence>
<sequence>MLCPCALQTARCGAAHMMRCESFFLEQEQILGIPRRIGVLGAESFRPRPPHAPASSRHGERPARTAMRPARCPAPMPIPSSLLRCQDRRTQEE</sequence>
<accession>A0A2T7DE87</accession>
<dbReference type="AlphaFoldDB" id="A0A2T7DE87"/>
<evidence type="ECO:0000313" key="2">
    <source>
        <dbReference type="EMBL" id="PUZ53910.1"/>
    </source>
</evidence>
<dbReference type="Proteomes" id="UP000244336">
    <property type="component" value="Chromosome 5"/>
</dbReference>
<proteinExistence type="predicted"/>
<organism evidence="2 3">
    <name type="scientific">Panicum hallii var. hallii</name>
    <dbReference type="NCBI Taxonomy" id="1504633"/>
    <lineage>
        <taxon>Eukaryota</taxon>
        <taxon>Viridiplantae</taxon>
        <taxon>Streptophyta</taxon>
        <taxon>Embryophyta</taxon>
        <taxon>Tracheophyta</taxon>
        <taxon>Spermatophyta</taxon>
        <taxon>Magnoliopsida</taxon>
        <taxon>Liliopsida</taxon>
        <taxon>Poales</taxon>
        <taxon>Poaceae</taxon>
        <taxon>PACMAD clade</taxon>
        <taxon>Panicoideae</taxon>
        <taxon>Panicodae</taxon>
        <taxon>Paniceae</taxon>
        <taxon>Panicinae</taxon>
        <taxon>Panicum</taxon>
        <taxon>Panicum sect. Panicum</taxon>
    </lineage>
</organism>
<dbReference type="Gramene" id="PUZ53910">
    <property type="protein sequence ID" value="PUZ53910"/>
    <property type="gene ID" value="GQ55_5G088500"/>
</dbReference>